<dbReference type="InterPro" id="IPR021139">
    <property type="entry name" value="NYN"/>
</dbReference>
<sequence length="217" mass="24076">MMAVRDNPVPQVLRVGVYVDGFNLYYGLRSLRGRRYLWLDLRALAGRLLRPGQTLTAVRYFSAHVRGEPAALLRQKTYLAVLESMGVEVVLGRFQEQRASCRACGVSWRTYEEKQSDAALAAALVGEVALDLVDMVLLLSADSDLCAAIEAVRQVDARRGGKTRVVTVFPPGRRSDGLRLASDAWFPLGEALVRQSQLPDLVPGRDGARYHRPAHWS</sequence>
<dbReference type="PANTHER" id="PTHR35458">
    <property type="entry name" value="SLR0755 PROTEIN"/>
    <property type="match status" value="1"/>
</dbReference>
<evidence type="ECO:0000313" key="3">
    <source>
        <dbReference type="Proteomes" id="UP000316541"/>
    </source>
</evidence>
<reference evidence="2 3" key="1">
    <citation type="submission" date="2019-07" db="EMBL/GenBank/DDBJ databases">
        <title>Microbispora hainanensis DSM 45428.</title>
        <authorList>
            <person name="Thawai C."/>
        </authorList>
    </citation>
    <scope>NUCLEOTIDE SEQUENCE [LARGE SCALE GENOMIC DNA]</scope>
    <source>
        <strain evidence="2 3">DSM 45428</strain>
    </source>
</reference>
<dbReference type="EMBL" id="VIRM01000025">
    <property type="protein sequence ID" value="TQS19312.1"/>
    <property type="molecule type" value="Genomic_DNA"/>
</dbReference>
<dbReference type="Gene3D" id="3.40.50.1010">
    <property type="entry name" value="5'-nuclease"/>
    <property type="match status" value="1"/>
</dbReference>
<organism evidence="2 3">
    <name type="scientific">Microbispora hainanensis</name>
    <dbReference type="NCBI Taxonomy" id="568844"/>
    <lineage>
        <taxon>Bacteria</taxon>
        <taxon>Bacillati</taxon>
        <taxon>Actinomycetota</taxon>
        <taxon>Actinomycetes</taxon>
        <taxon>Streptosporangiales</taxon>
        <taxon>Streptosporangiaceae</taxon>
        <taxon>Microbispora</taxon>
    </lineage>
</organism>
<feature type="domain" description="NYN" evidence="1">
    <location>
        <begin position="14"/>
        <end position="154"/>
    </location>
</feature>
<dbReference type="Pfam" id="PF01936">
    <property type="entry name" value="NYN"/>
    <property type="match status" value="1"/>
</dbReference>
<evidence type="ECO:0000313" key="2">
    <source>
        <dbReference type="EMBL" id="TQS19312.1"/>
    </source>
</evidence>
<accession>A0A544YS09</accession>
<dbReference type="AlphaFoldDB" id="A0A544YS09"/>
<proteinExistence type="predicted"/>
<dbReference type="InterPro" id="IPR047140">
    <property type="entry name" value="LabA"/>
</dbReference>
<comment type="caution">
    <text evidence="2">The sequence shown here is derived from an EMBL/GenBank/DDBJ whole genome shotgun (WGS) entry which is preliminary data.</text>
</comment>
<dbReference type="PANTHER" id="PTHR35458:SF8">
    <property type="entry name" value="SLR0650 PROTEIN"/>
    <property type="match status" value="1"/>
</dbReference>
<dbReference type="CDD" id="cd18722">
    <property type="entry name" value="PIN_NicB-like"/>
    <property type="match status" value="1"/>
</dbReference>
<protein>
    <submittedName>
        <fullName evidence="2">NYN domain-containing protein</fullName>
    </submittedName>
</protein>
<dbReference type="GO" id="GO:0004540">
    <property type="term" value="F:RNA nuclease activity"/>
    <property type="evidence" value="ECO:0007669"/>
    <property type="project" value="InterPro"/>
</dbReference>
<dbReference type="Proteomes" id="UP000316541">
    <property type="component" value="Unassembled WGS sequence"/>
</dbReference>
<name>A0A544YS09_9ACTN</name>
<evidence type="ECO:0000259" key="1">
    <source>
        <dbReference type="Pfam" id="PF01936"/>
    </source>
</evidence>
<gene>
    <name evidence="2" type="ORF">FLX08_20900</name>
</gene>